<evidence type="ECO:0000256" key="10">
    <source>
        <dbReference type="PROSITE-ProRule" id="PRU01251"/>
    </source>
</evidence>
<keyword evidence="8 11" id="KW-0143">Chaperone</keyword>
<evidence type="ECO:0000313" key="15">
    <source>
        <dbReference type="Proteomes" id="UP000219412"/>
    </source>
</evidence>
<dbReference type="OrthoDB" id="9803641at2"/>
<name>A0A285UT30_9STAP</name>
<dbReference type="FunFam" id="3.40.50.300:FF:000010">
    <property type="entry name" value="Chaperone clpB 1, putative"/>
    <property type="match status" value="1"/>
</dbReference>
<dbReference type="InterPro" id="IPR018368">
    <property type="entry name" value="ClpA/B_CS1"/>
</dbReference>
<evidence type="ECO:0000256" key="2">
    <source>
        <dbReference type="ARBA" id="ARBA00008675"/>
    </source>
</evidence>
<dbReference type="PANTHER" id="PTHR11638">
    <property type="entry name" value="ATP-DEPENDENT CLP PROTEASE"/>
    <property type="match status" value="1"/>
</dbReference>
<dbReference type="RefSeq" id="WP_097042761.1">
    <property type="nucleotide sequence ID" value="NZ_OBQF01000007.1"/>
</dbReference>
<dbReference type="InterPro" id="IPR019489">
    <property type="entry name" value="Clp_ATPase_C"/>
</dbReference>
<comment type="subcellular location">
    <subcellularLocation>
        <location evidence="1 12">Cytoplasm</location>
    </subcellularLocation>
</comment>
<reference evidence="15" key="1">
    <citation type="submission" date="2017-08" db="EMBL/GenBank/DDBJ databases">
        <authorList>
            <person name="Varghese N."/>
            <person name="Submissions S."/>
        </authorList>
    </citation>
    <scope>NUCLEOTIDE SEQUENCE [LARGE SCALE GENOMIC DNA]</scope>
    <source>
        <strain evidence="15">DSM 23173</strain>
    </source>
</reference>
<dbReference type="Pfam" id="PF10431">
    <property type="entry name" value="ClpB_D2-small"/>
    <property type="match status" value="1"/>
</dbReference>
<comment type="function">
    <text evidence="12">Part of a stress-induced multi-chaperone system, it is involved in the recovery of the cell from heat-induced damage, in cooperation with DnaK, DnaJ and GrpE.</text>
</comment>
<evidence type="ECO:0000256" key="6">
    <source>
        <dbReference type="ARBA" id="ARBA00023016"/>
    </source>
</evidence>
<dbReference type="PROSITE" id="PS51903">
    <property type="entry name" value="CLP_R"/>
    <property type="match status" value="1"/>
</dbReference>
<keyword evidence="7 12" id="KW-0175">Coiled coil</keyword>
<evidence type="ECO:0000313" key="14">
    <source>
        <dbReference type="EMBL" id="SOC45000.1"/>
    </source>
</evidence>
<dbReference type="Pfam" id="PF17871">
    <property type="entry name" value="AAA_lid_9"/>
    <property type="match status" value="1"/>
</dbReference>
<dbReference type="SUPFAM" id="SSF81923">
    <property type="entry name" value="Double Clp-N motif"/>
    <property type="match status" value="1"/>
</dbReference>
<feature type="domain" description="Clp R" evidence="13">
    <location>
        <begin position="3"/>
        <end position="145"/>
    </location>
</feature>
<dbReference type="GO" id="GO:0005524">
    <property type="term" value="F:ATP binding"/>
    <property type="evidence" value="ECO:0007669"/>
    <property type="project" value="UniProtKB-UniRule"/>
</dbReference>
<evidence type="ECO:0000256" key="4">
    <source>
        <dbReference type="ARBA" id="ARBA00022741"/>
    </source>
</evidence>
<evidence type="ECO:0000256" key="7">
    <source>
        <dbReference type="ARBA" id="ARBA00023054"/>
    </source>
</evidence>
<dbReference type="InterPro" id="IPR041546">
    <property type="entry name" value="ClpA/ClpB_AAA_lid"/>
</dbReference>
<dbReference type="Pfam" id="PF00004">
    <property type="entry name" value="AAA"/>
    <property type="match status" value="1"/>
</dbReference>
<dbReference type="InterPro" id="IPR050130">
    <property type="entry name" value="ClpA_ClpB"/>
</dbReference>
<dbReference type="GO" id="GO:0042026">
    <property type="term" value="P:protein refolding"/>
    <property type="evidence" value="ECO:0007669"/>
    <property type="project" value="UniProtKB-UniRule"/>
</dbReference>
<sequence length="863" mass="97983">MDINKMTYQVQSIIERAQSISIDLKLQSIEAEAVVKAMLSIDDSMARDILERVNIDVDALIREYDEKLEKYNVVTGENVQYGQYMSNGFTAIVNRAEKYMSEMGDSFISQEHMLLATIENEAVMKETVGNKKDIVREVIDKVRGGNNVTTQNPEVQYEVLEKYGRDLVEEVRQGNVDPVIGRDEEIRNAVRILSRKRKNNPVLIGEPGVGKTAIVEGLAQRIVRRDVPDSLKDKTLFELDLSALVAGAKYRGEFEERLKAVLKEVKESEGQIILFIDEIHMLVGAGKTEGAMDAGNMLKPMLARGELHCIGATTLNEYREYIEKDSALERRFQKVQVPEPDVEDTISILRGLKERYEVHHGVRITDRALVAAAELSDRYITDRFLPDKAIDLMDQASATIRTEMGSNPTELDQINRRVMQLEIEEQALKNEEDSVSRQRLDELQKELAEAREAQGSLAQRVEKEKEQINRVNEKRAEVDKARQELEEAENNYELERAAELRHGRLPQLEKELAEYEENLQEASAGENRIIREVVTEDEIGYIVSQWTGIPVSKLVETEKDKLLKLSDILHERVVGQDEAVDLVADAVIRARAGIKDPDRPIGSFLFLGPTGVGKTELAKTLAATMFDSEKHMIRIDMSEYMEKHAVSRLIGAPPGYVGHEEGGQLTEAIRRQPYSVILLDEVEKAHSDVFNILLQLLDEGRLTDSKGRSVDFRNTIIIMTSNIGSGHLLDAVENEGELTEEVKNTVMGEVHMHFKPEIINRMDDIVMFSPLSRDNMTMIVDKLVFELNRRLEAQHMSVEVTEAAKKWIADESYEPQFGARPLKRFIQRHIETPLARKMIESDLVEGQNFKVDFKDGELKFETV</sequence>
<dbReference type="InterPro" id="IPR027417">
    <property type="entry name" value="P-loop_NTPase"/>
</dbReference>
<comment type="subunit">
    <text evidence="12">Homohexamer; The oligomerization is ATP-dependent.</text>
</comment>
<evidence type="ECO:0000256" key="8">
    <source>
        <dbReference type="ARBA" id="ARBA00023186"/>
    </source>
</evidence>
<keyword evidence="3 10" id="KW-0677">Repeat</keyword>
<dbReference type="Pfam" id="PF02861">
    <property type="entry name" value="Clp_N"/>
    <property type="match status" value="1"/>
</dbReference>
<dbReference type="InterPro" id="IPR001270">
    <property type="entry name" value="ClpA/B"/>
</dbReference>
<dbReference type="EMBL" id="OBQF01000007">
    <property type="protein sequence ID" value="SOC45000.1"/>
    <property type="molecule type" value="Genomic_DNA"/>
</dbReference>
<dbReference type="InterPro" id="IPR003593">
    <property type="entry name" value="AAA+_ATPase"/>
</dbReference>
<dbReference type="GO" id="GO:0006508">
    <property type="term" value="P:proteolysis"/>
    <property type="evidence" value="ECO:0007669"/>
    <property type="project" value="UniProtKB-KW"/>
</dbReference>
<evidence type="ECO:0000256" key="5">
    <source>
        <dbReference type="ARBA" id="ARBA00022840"/>
    </source>
</evidence>
<dbReference type="GO" id="GO:0008233">
    <property type="term" value="F:peptidase activity"/>
    <property type="evidence" value="ECO:0007669"/>
    <property type="project" value="UniProtKB-KW"/>
</dbReference>
<protein>
    <recommendedName>
        <fullName evidence="12">Chaperone protein ClpB</fullName>
    </recommendedName>
</protein>
<dbReference type="GO" id="GO:0016887">
    <property type="term" value="F:ATP hydrolysis activity"/>
    <property type="evidence" value="ECO:0007669"/>
    <property type="project" value="InterPro"/>
</dbReference>
<dbReference type="SMART" id="SM00382">
    <property type="entry name" value="AAA"/>
    <property type="match status" value="2"/>
</dbReference>
<dbReference type="Pfam" id="PF07724">
    <property type="entry name" value="AAA_2"/>
    <property type="match status" value="1"/>
</dbReference>
<keyword evidence="15" id="KW-1185">Reference proteome</keyword>
<dbReference type="Proteomes" id="UP000219412">
    <property type="component" value="Unassembled WGS sequence"/>
</dbReference>
<dbReference type="Gene3D" id="3.40.50.300">
    <property type="entry name" value="P-loop containing nucleotide triphosphate hydrolases"/>
    <property type="match status" value="3"/>
</dbReference>
<comment type="subunit">
    <text evidence="9">Homohexamer. The oligomerization is ATP-dependent.</text>
</comment>
<evidence type="ECO:0000256" key="1">
    <source>
        <dbReference type="ARBA" id="ARBA00004496"/>
    </source>
</evidence>
<dbReference type="InterPro" id="IPR003959">
    <property type="entry name" value="ATPase_AAA_core"/>
</dbReference>
<keyword evidence="14" id="KW-0645">Protease</keyword>
<dbReference type="CDD" id="cd19499">
    <property type="entry name" value="RecA-like_ClpB_Hsp104-like"/>
    <property type="match status" value="1"/>
</dbReference>
<dbReference type="SUPFAM" id="SSF52540">
    <property type="entry name" value="P-loop containing nucleoside triphosphate hydrolases"/>
    <property type="match status" value="2"/>
</dbReference>
<dbReference type="InterPro" id="IPR004176">
    <property type="entry name" value="Clp_R_N"/>
</dbReference>
<dbReference type="CDD" id="cd00009">
    <property type="entry name" value="AAA"/>
    <property type="match status" value="1"/>
</dbReference>
<dbReference type="InterPro" id="IPR028299">
    <property type="entry name" value="ClpA/B_CS2"/>
</dbReference>
<feature type="coiled-coil region" evidence="12">
    <location>
        <begin position="411"/>
        <end position="532"/>
    </location>
</feature>
<dbReference type="SMART" id="SM01086">
    <property type="entry name" value="ClpB_D2-small"/>
    <property type="match status" value="1"/>
</dbReference>
<dbReference type="FunFam" id="3.40.50.300:FF:000025">
    <property type="entry name" value="ATP-dependent Clp protease subunit"/>
    <property type="match status" value="1"/>
</dbReference>
<evidence type="ECO:0000259" key="13">
    <source>
        <dbReference type="PROSITE" id="PS51903"/>
    </source>
</evidence>
<keyword evidence="12" id="KW-0963">Cytoplasm</keyword>
<dbReference type="NCBIfam" id="TIGR03346">
    <property type="entry name" value="chaperone_ClpB"/>
    <property type="match status" value="1"/>
</dbReference>
<dbReference type="PANTHER" id="PTHR11638:SF18">
    <property type="entry name" value="HEAT SHOCK PROTEIN 104"/>
    <property type="match status" value="1"/>
</dbReference>
<evidence type="ECO:0000256" key="3">
    <source>
        <dbReference type="ARBA" id="ARBA00022737"/>
    </source>
</evidence>
<organism evidence="14 15">
    <name type="scientific">Salinicoccus kekensis</name>
    <dbReference type="NCBI Taxonomy" id="714307"/>
    <lineage>
        <taxon>Bacteria</taxon>
        <taxon>Bacillati</taxon>
        <taxon>Bacillota</taxon>
        <taxon>Bacilli</taxon>
        <taxon>Bacillales</taxon>
        <taxon>Staphylococcaceae</taxon>
        <taxon>Salinicoccus</taxon>
    </lineage>
</organism>
<dbReference type="InterPro" id="IPR017730">
    <property type="entry name" value="Chaperonin_ClpB"/>
</dbReference>
<keyword evidence="5 11" id="KW-0067">ATP-binding</keyword>
<keyword evidence="14" id="KW-0378">Hydrolase</keyword>
<evidence type="ECO:0000256" key="9">
    <source>
        <dbReference type="ARBA" id="ARBA00026057"/>
    </source>
</evidence>
<dbReference type="FunFam" id="3.40.50.300:FF:000120">
    <property type="entry name" value="ATP-dependent chaperone ClpB"/>
    <property type="match status" value="1"/>
</dbReference>
<keyword evidence="6 12" id="KW-0346">Stress response</keyword>
<dbReference type="PRINTS" id="PR00300">
    <property type="entry name" value="CLPPROTEASEA"/>
</dbReference>
<dbReference type="GO" id="GO:0034605">
    <property type="term" value="P:cellular response to heat"/>
    <property type="evidence" value="ECO:0007669"/>
    <property type="project" value="TreeGrafter"/>
</dbReference>
<accession>A0A285UT30</accession>
<dbReference type="PROSITE" id="PS00871">
    <property type="entry name" value="CLPAB_2"/>
    <property type="match status" value="1"/>
</dbReference>
<dbReference type="PROSITE" id="PS00870">
    <property type="entry name" value="CLPAB_1"/>
    <property type="match status" value="1"/>
</dbReference>
<dbReference type="AlphaFoldDB" id="A0A285UT30"/>
<dbReference type="InterPro" id="IPR036628">
    <property type="entry name" value="Clp_N_dom_sf"/>
</dbReference>
<evidence type="ECO:0000256" key="12">
    <source>
        <dbReference type="RuleBase" id="RU362034"/>
    </source>
</evidence>
<comment type="similarity">
    <text evidence="2 11">Belongs to the ClpA/ClpB family.</text>
</comment>
<gene>
    <name evidence="12" type="primary">clpB</name>
    <name evidence="14" type="ORF">SAMN05878391_2558</name>
</gene>
<dbReference type="GO" id="GO:0005737">
    <property type="term" value="C:cytoplasm"/>
    <property type="evidence" value="ECO:0007669"/>
    <property type="project" value="UniProtKB-SubCell"/>
</dbReference>
<dbReference type="Gene3D" id="1.10.1780.10">
    <property type="entry name" value="Clp, N-terminal domain"/>
    <property type="match status" value="1"/>
</dbReference>
<keyword evidence="4 11" id="KW-0547">Nucleotide-binding</keyword>
<evidence type="ECO:0000256" key="11">
    <source>
        <dbReference type="RuleBase" id="RU004432"/>
    </source>
</evidence>
<proteinExistence type="inferred from homology"/>
<dbReference type="Gene3D" id="1.10.8.60">
    <property type="match status" value="1"/>
</dbReference>